<dbReference type="PROSITE" id="PS00627">
    <property type="entry name" value="GHMP_KINASES_ATP"/>
    <property type="match status" value="1"/>
</dbReference>
<dbReference type="EMBL" id="LZZM01000038">
    <property type="protein sequence ID" value="OOM81976.1"/>
    <property type="molecule type" value="Genomic_DNA"/>
</dbReference>
<dbReference type="InterPro" id="IPR013750">
    <property type="entry name" value="GHMP_kinase_C_dom"/>
</dbReference>
<dbReference type="Proteomes" id="UP000190890">
    <property type="component" value="Unassembled WGS sequence"/>
</dbReference>
<dbReference type="AlphaFoldDB" id="A0A1S8TW58"/>
<dbReference type="InterPro" id="IPR000870">
    <property type="entry name" value="Homoserine_kinase"/>
</dbReference>
<reference evidence="16 17" key="1">
    <citation type="submission" date="2016-05" db="EMBL/GenBank/DDBJ databases">
        <title>Microbial solvent formation.</title>
        <authorList>
            <person name="Poehlein A."/>
            <person name="Montoya Solano J.D."/>
            <person name="Flitsch S."/>
            <person name="Krabben P."/>
            <person name="Duerre P."/>
            <person name="Daniel R."/>
        </authorList>
    </citation>
    <scope>NUCLEOTIDE SEQUENCE [LARGE SCALE GENOMIC DNA]</scope>
    <source>
        <strain evidence="16 17">DSM 2619</strain>
    </source>
</reference>
<dbReference type="GO" id="GO:0005524">
    <property type="term" value="F:ATP binding"/>
    <property type="evidence" value="ECO:0007669"/>
    <property type="project" value="UniProtKB-UniRule"/>
</dbReference>
<dbReference type="SUPFAM" id="SSF54211">
    <property type="entry name" value="Ribosomal protein S5 domain 2-like"/>
    <property type="match status" value="1"/>
</dbReference>
<evidence type="ECO:0000313" key="16">
    <source>
        <dbReference type="EMBL" id="OOM81976.1"/>
    </source>
</evidence>
<dbReference type="InterPro" id="IPR006203">
    <property type="entry name" value="GHMP_knse_ATP-bd_CS"/>
</dbReference>
<dbReference type="EC" id="2.7.1.39" evidence="3 13"/>
<evidence type="ECO:0000256" key="13">
    <source>
        <dbReference type="HAMAP-Rule" id="MF_00384"/>
    </source>
</evidence>
<comment type="function">
    <text evidence="12 13">Catalyzes the ATP-dependent phosphorylation of L-homoserine to L-homoserine phosphate.</text>
</comment>
<dbReference type="OrthoDB" id="9769912at2"/>
<evidence type="ECO:0000256" key="7">
    <source>
        <dbReference type="ARBA" id="ARBA00022697"/>
    </source>
</evidence>
<dbReference type="NCBIfam" id="NF002288">
    <property type="entry name" value="PRK01212.1-4"/>
    <property type="match status" value="1"/>
</dbReference>
<dbReference type="UniPathway" id="UPA00050">
    <property type="reaction ID" value="UER00064"/>
</dbReference>
<comment type="catalytic activity">
    <reaction evidence="11 13">
        <text>L-homoserine + ATP = O-phospho-L-homoserine + ADP + H(+)</text>
        <dbReference type="Rhea" id="RHEA:13985"/>
        <dbReference type="ChEBI" id="CHEBI:15378"/>
        <dbReference type="ChEBI" id="CHEBI:30616"/>
        <dbReference type="ChEBI" id="CHEBI:57476"/>
        <dbReference type="ChEBI" id="CHEBI:57590"/>
        <dbReference type="ChEBI" id="CHEBI:456216"/>
        <dbReference type="EC" id="2.7.1.39"/>
    </reaction>
</comment>
<dbReference type="RefSeq" id="WP_077845967.1">
    <property type="nucleotide sequence ID" value="NZ_LZZM01000038.1"/>
</dbReference>
<gene>
    <name evidence="16" type="primary">thrB_1</name>
    <name evidence="13" type="synonym">thrB</name>
    <name evidence="16" type="ORF">CLPUN_06730</name>
</gene>
<organism evidence="16 17">
    <name type="scientific">Clostridium puniceum</name>
    <dbReference type="NCBI Taxonomy" id="29367"/>
    <lineage>
        <taxon>Bacteria</taxon>
        <taxon>Bacillati</taxon>
        <taxon>Bacillota</taxon>
        <taxon>Clostridia</taxon>
        <taxon>Eubacteriales</taxon>
        <taxon>Clostridiaceae</taxon>
        <taxon>Clostridium</taxon>
    </lineage>
</organism>
<evidence type="ECO:0000256" key="5">
    <source>
        <dbReference type="ARBA" id="ARBA00022605"/>
    </source>
</evidence>
<keyword evidence="8 13" id="KW-0547">Nucleotide-binding</keyword>
<dbReference type="PANTHER" id="PTHR20861">
    <property type="entry name" value="HOMOSERINE/4-DIPHOSPHOCYTIDYL-2-C-METHYL-D-ERYTHRITOL KINASE"/>
    <property type="match status" value="1"/>
</dbReference>
<feature type="domain" description="GHMP kinase N-terminal" evidence="14">
    <location>
        <begin position="53"/>
        <end position="136"/>
    </location>
</feature>
<evidence type="ECO:0000313" key="17">
    <source>
        <dbReference type="Proteomes" id="UP000190890"/>
    </source>
</evidence>
<sequence length="298" mass="32897">MIKVRVPATSANMGPGFDSLGIALKLYNDFEFRELEDGLKFKGMPEEFCSEKNIIYQAMKYCFDKAGYKIKGLEIGELKQDVPVSRGLGSSSTCIVGGLVGANEILGKKFSNEELLEMAVEIEGHPDNVAPALLGGMVVAIVDENKTFYDKVDVKKGIKFVSIIPNFRLSTKKARSVIPQEISLKDGVYNVSRAALMVACFSSGKYELIKYACKDAFHQNYRSTLIPGFEEVYNKSYELGALGCYLSGAGPTIMAIINDEDERFSNKLREYLKIKGLEWDILELSIDDAGATIIEGTK</sequence>
<evidence type="ECO:0000256" key="8">
    <source>
        <dbReference type="ARBA" id="ARBA00022741"/>
    </source>
</evidence>
<dbReference type="InterPro" id="IPR006204">
    <property type="entry name" value="GHMP_kinase_N_dom"/>
</dbReference>
<dbReference type="InterPro" id="IPR036554">
    <property type="entry name" value="GHMP_kinase_C_sf"/>
</dbReference>
<keyword evidence="5 13" id="KW-0028">Amino-acid biosynthesis</keyword>
<evidence type="ECO:0000256" key="11">
    <source>
        <dbReference type="ARBA" id="ARBA00049375"/>
    </source>
</evidence>
<keyword evidence="10 13" id="KW-0067">ATP-binding</keyword>
<protein>
    <recommendedName>
        <fullName evidence="4 13">Homoserine kinase</fullName>
        <shortName evidence="13">HK</shortName>
        <shortName evidence="13">HSK</shortName>
        <ecNumber evidence="3 13">2.7.1.39</ecNumber>
    </recommendedName>
</protein>
<evidence type="ECO:0000256" key="1">
    <source>
        <dbReference type="ARBA" id="ARBA00005015"/>
    </source>
</evidence>
<dbReference type="Pfam" id="PF00288">
    <property type="entry name" value="GHMP_kinases_N"/>
    <property type="match status" value="1"/>
</dbReference>
<dbReference type="HAMAP" id="MF_00384">
    <property type="entry name" value="Homoser_kinase"/>
    <property type="match status" value="1"/>
</dbReference>
<comment type="similarity">
    <text evidence="2 13">Belongs to the GHMP kinase family. Homoserine kinase subfamily.</text>
</comment>
<feature type="domain" description="GHMP kinase C-terminal" evidence="15">
    <location>
        <begin position="215"/>
        <end position="272"/>
    </location>
</feature>
<dbReference type="STRING" id="29367.CLPUN_06730"/>
<keyword evidence="13" id="KW-0963">Cytoplasm</keyword>
<comment type="subcellular location">
    <subcellularLocation>
        <location evidence="13">Cytoplasm</location>
    </subcellularLocation>
</comment>
<dbReference type="SUPFAM" id="SSF55060">
    <property type="entry name" value="GHMP Kinase, C-terminal domain"/>
    <property type="match status" value="1"/>
</dbReference>
<dbReference type="Gene3D" id="3.30.70.890">
    <property type="entry name" value="GHMP kinase, C-terminal domain"/>
    <property type="match status" value="1"/>
</dbReference>
<accession>A0A1S8TW58</accession>
<evidence type="ECO:0000259" key="15">
    <source>
        <dbReference type="Pfam" id="PF08544"/>
    </source>
</evidence>
<comment type="caution">
    <text evidence="16">The sequence shown here is derived from an EMBL/GenBank/DDBJ whole genome shotgun (WGS) entry which is preliminary data.</text>
</comment>
<keyword evidence="7 13" id="KW-0791">Threonine biosynthesis</keyword>
<dbReference type="PRINTS" id="PR00958">
    <property type="entry name" value="HOMSERKINASE"/>
</dbReference>
<proteinExistence type="inferred from homology"/>
<comment type="pathway">
    <text evidence="1 13">Amino-acid biosynthesis; L-threonine biosynthesis; L-threonine from L-aspartate: step 4/5.</text>
</comment>
<dbReference type="GO" id="GO:0009088">
    <property type="term" value="P:threonine biosynthetic process"/>
    <property type="evidence" value="ECO:0007669"/>
    <property type="project" value="UniProtKB-UniRule"/>
</dbReference>
<dbReference type="Pfam" id="PF08544">
    <property type="entry name" value="GHMP_kinases_C"/>
    <property type="match status" value="1"/>
</dbReference>
<dbReference type="InterPro" id="IPR020568">
    <property type="entry name" value="Ribosomal_Su5_D2-typ_SF"/>
</dbReference>
<evidence type="ECO:0000256" key="3">
    <source>
        <dbReference type="ARBA" id="ARBA00012078"/>
    </source>
</evidence>
<dbReference type="NCBIfam" id="TIGR00191">
    <property type="entry name" value="thrB"/>
    <property type="match status" value="1"/>
</dbReference>
<evidence type="ECO:0000256" key="9">
    <source>
        <dbReference type="ARBA" id="ARBA00022777"/>
    </source>
</evidence>
<dbReference type="GO" id="GO:0004413">
    <property type="term" value="F:homoserine kinase activity"/>
    <property type="evidence" value="ECO:0007669"/>
    <property type="project" value="UniProtKB-UniRule"/>
</dbReference>
<dbReference type="Gene3D" id="3.30.230.10">
    <property type="match status" value="1"/>
</dbReference>
<name>A0A1S8TW58_9CLOT</name>
<dbReference type="PANTHER" id="PTHR20861:SF1">
    <property type="entry name" value="HOMOSERINE KINASE"/>
    <property type="match status" value="1"/>
</dbReference>
<keyword evidence="6 13" id="KW-0808">Transferase</keyword>
<dbReference type="InterPro" id="IPR014721">
    <property type="entry name" value="Ribsml_uS5_D2-typ_fold_subgr"/>
</dbReference>
<dbReference type="GO" id="GO:0005737">
    <property type="term" value="C:cytoplasm"/>
    <property type="evidence" value="ECO:0007669"/>
    <property type="project" value="UniProtKB-SubCell"/>
</dbReference>
<evidence type="ECO:0000256" key="12">
    <source>
        <dbReference type="ARBA" id="ARBA00049954"/>
    </source>
</evidence>
<evidence type="ECO:0000256" key="10">
    <source>
        <dbReference type="ARBA" id="ARBA00022840"/>
    </source>
</evidence>
<evidence type="ECO:0000256" key="6">
    <source>
        <dbReference type="ARBA" id="ARBA00022679"/>
    </source>
</evidence>
<keyword evidence="17" id="KW-1185">Reference proteome</keyword>
<dbReference type="PIRSF" id="PIRSF000676">
    <property type="entry name" value="Homoser_kin"/>
    <property type="match status" value="1"/>
</dbReference>
<feature type="binding site" evidence="13">
    <location>
        <begin position="83"/>
        <end position="93"/>
    </location>
    <ligand>
        <name>ATP</name>
        <dbReference type="ChEBI" id="CHEBI:30616"/>
    </ligand>
</feature>
<evidence type="ECO:0000256" key="4">
    <source>
        <dbReference type="ARBA" id="ARBA00017858"/>
    </source>
</evidence>
<evidence type="ECO:0000259" key="14">
    <source>
        <dbReference type="Pfam" id="PF00288"/>
    </source>
</evidence>
<keyword evidence="9 13" id="KW-0418">Kinase</keyword>
<evidence type="ECO:0000256" key="2">
    <source>
        <dbReference type="ARBA" id="ARBA00007370"/>
    </source>
</evidence>